<evidence type="ECO:0000313" key="3">
    <source>
        <dbReference type="Proteomes" id="UP000594261"/>
    </source>
</evidence>
<dbReference type="Gene3D" id="3.30.200.20">
    <property type="entry name" value="Phosphorylase Kinase, domain 1"/>
    <property type="match status" value="1"/>
</dbReference>
<organism evidence="2 3">
    <name type="scientific">Quercus lobata</name>
    <name type="common">Valley oak</name>
    <dbReference type="NCBI Taxonomy" id="97700"/>
    <lineage>
        <taxon>Eukaryota</taxon>
        <taxon>Viridiplantae</taxon>
        <taxon>Streptophyta</taxon>
        <taxon>Embryophyta</taxon>
        <taxon>Tracheophyta</taxon>
        <taxon>Spermatophyta</taxon>
        <taxon>Magnoliopsida</taxon>
        <taxon>eudicotyledons</taxon>
        <taxon>Gunneridae</taxon>
        <taxon>Pentapetalae</taxon>
        <taxon>rosids</taxon>
        <taxon>fabids</taxon>
        <taxon>Fagales</taxon>
        <taxon>Fagaceae</taxon>
        <taxon>Quercus</taxon>
    </lineage>
</organism>
<keyword evidence="3" id="KW-1185">Reference proteome</keyword>
<name>A0A7N2R590_QUELO</name>
<accession>A0A7N2R590</accession>
<dbReference type="InterPro" id="IPR001245">
    <property type="entry name" value="Ser-Thr/Tyr_kinase_cat_dom"/>
</dbReference>
<reference evidence="2 3" key="1">
    <citation type="journal article" date="2016" name="G3 (Bethesda)">
        <title>First Draft Assembly and Annotation of the Genome of a California Endemic Oak Quercus lobata Nee (Fagaceae).</title>
        <authorList>
            <person name="Sork V.L."/>
            <person name="Fitz-Gibbon S.T."/>
            <person name="Puiu D."/>
            <person name="Crepeau M."/>
            <person name="Gugger P.F."/>
            <person name="Sherman R."/>
            <person name="Stevens K."/>
            <person name="Langley C.H."/>
            <person name="Pellegrini M."/>
            <person name="Salzberg S.L."/>
        </authorList>
    </citation>
    <scope>NUCLEOTIDE SEQUENCE [LARGE SCALE GENOMIC DNA]</scope>
    <source>
        <strain evidence="2 3">cv. SW786</strain>
    </source>
</reference>
<dbReference type="Gramene" id="QL05p061636:mrna">
    <property type="protein sequence ID" value="QL05p061636:mrna:CDS:5"/>
    <property type="gene ID" value="QL05p061636"/>
</dbReference>
<protein>
    <recommendedName>
        <fullName evidence="1">Protein kinase domain-containing protein</fullName>
    </recommendedName>
</protein>
<evidence type="ECO:0000313" key="2">
    <source>
        <dbReference type="EnsemblPlants" id="QL05p061636:mrna:CDS:5"/>
    </source>
</evidence>
<dbReference type="PANTHER" id="PTHR27003">
    <property type="entry name" value="OS07G0166700 PROTEIN"/>
    <property type="match status" value="1"/>
</dbReference>
<feature type="domain" description="Protein kinase" evidence="1">
    <location>
        <begin position="93"/>
        <end position="302"/>
    </location>
</feature>
<dbReference type="Pfam" id="PF07714">
    <property type="entry name" value="PK_Tyr_Ser-Thr"/>
    <property type="match status" value="1"/>
</dbReference>
<dbReference type="PIRSF" id="PIRSF000654">
    <property type="entry name" value="Integrin-linked_kinase"/>
    <property type="match status" value="1"/>
</dbReference>
<dbReference type="SUPFAM" id="SSF56112">
    <property type="entry name" value="Protein kinase-like (PK-like)"/>
    <property type="match status" value="1"/>
</dbReference>
<dbReference type="GO" id="GO:0004714">
    <property type="term" value="F:transmembrane receptor protein tyrosine kinase activity"/>
    <property type="evidence" value="ECO:0007669"/>
    <property type="project" value="InterPro"/>
</dbReference>
<reference evidence="2" key="2">
    <citation type="submission" date="2021-01" db="UniProtKB">
        <authorList>
            <consortium name="EnsemblPlants"/>
        </authorList>
    </citation>
    <scope>IDENTIFICATION</scope>
</reference>
<dbReference type="Proteomes" id="UP000594261">
    <property type="component" value="Chromosome 5"/>
</dbReference>
<dbReference type="EMBL" id="LRBV02000005">
    <property type="status" value="NOT_ANNOTATED_CDS"/>
    <property type="molecule type" value="Genomic_DNA"/>
</dbReference>
<dbReference type="GO" id="GO:0005524">
    <property type="term" value="F:ATP binding"/>
    <property type="evidence" value="ECO:0007669"/>
    <property type="project" value="InterPro"/>
</dbReference>
<dbReference type="InterPro" id="IPR045272">
    <property type="entry name" value="ANXUR1/2-like"/>
</dbReference>
<dbReference type="InterPro" id="IPR011009">
    <property type="entry name" value="Kinase-like_dom_sf"/>
</dbReference>
<dbReference type="InParanoid" id="A0A7N2R590"/>
<dbReference type="Gene3D" id="1.10.510.10">
    <property type="entry name" value="Transferase(Phosphotransferase) domain 1"/>
    <property type="match status" value="1"/>
</dbReference>
<dbReference type="EnsemblPlants" id="QL05p061636:mrna">
    <property type="protein sequence ID" value="QL05p061636:mrna:CDS:5"/>
    <property type="gene ID" value="QL05p061636"/>
</dbReference>
<proteinExistence type="predicted"/>
<sequence>MLYTGEKKSTLSVCLILRGDFSVIAGAKGHSLMHHFKLVGMKGISECISKLLRTSGKRRSDSDKTKQSYSVLPCRRFSLVEIKAATNNFDDNLVIGWFYGKTEYKGFIDDRTISVAIKRVNFIKAWRGFRELRTEMLVLCQLRHPNLVRLIGYCIEDEQEGFLVYELMVNGNLASHLYATNPDPCLIPGKRRLQICVGVARGLHYLHTGLKHTVVHCGVNLRSILLNEKWEAKLSDFRWSKMGPPSLSKALIRIETDTTNGFMGYEYSQSLQVSDKSDVSSFGAVLLLLLSGRNTGRSYGSD</sequence>
<dbReference type="PROSITE" id="PS50011">
    <property type="entry name" value="PROTEIN_KINASE_DOM"/>
    <property type="match status" value="1"/>
</dbReference>
<dbReference type="PANTHER" id="PTHR27003:SF451">
    <property type="entry name" value="PROTEIN KINASE DOMAIN-CONTAINING PROTEIN"/>
    <property type="match status" value="1"/>
</dbReference>
<evidence type="ECO:0000259" key="1">
    <source>
        <dbReference type="PROSITE" id="PS50011"/>
    </source>
</evidence>
<dbReference type="AlphaFoldDB" id="A0A7N2R590"/>
<dbReference type="GO" id="GO:0005886">
    <property type="term" value="C:plasma membrane"/>
    <property type="evidence" value="ECO:0007669"/>
    <property type="project" value="TreeGrafter"/>
</dbReference>
<dbReference type="GO" id="GO:0009506">
    <property type="term" value="C:plasmodesma"/>
    <property type="evidence" value="ECO:0007669"/>
    <property type="project" value="TreeGrafter"/>
</dbReference>
<dbReference type="InterPro" id="IPR000719">
    <property type="entry name" value="Prot_kinase_dom"/>
</dbReference>